<proteinExistence type="predicted"/>
<sequence length="69" mass="6988">MHGHADVTGARLGNGKFLDLHGLADVVHPGGSHGRTHGVSSGMGAGDGANCGVVSGDLWEVWELWGVGQ</sequence>
<organism evidence="1 2">
    <name type="scientific">Streptomyces vastus</name>
    <dbReference type="NCBI Taxonomy" id="285451"/>
    <lineage>
        <taxon>Bacteria</taxon>
        <taxon>Bacillati</taxon>
        <taxon>Actinomycetota</taxon>
        <taxon>Actinomycetes</taxon>
        <taxon>Kitasatosporales</taxon>
        <taxon>Streptomycetaceae</taxon>
        <taxon>Streptomyces</taxon>
    </lineage>
</organism>
<keyword evidence="2" id="KW-1185">Reference proteome</keyword>
<accession>A0ABN3QN70</accession>
<name>A0ABN3QN70_9ACTN</name>
<dbReference type="Proteomes" id="UP001500151">
    <property type="component" value="Unassembled WGS sequence"/>
</dbReference>
<comment type="caution">
    <text evidence="1">The sequence shown here is derived from an EMBL/GenBank/DDBJ whole genome shotgun (WGS) entry which is preliminary data.</text>
</comment>
<protein>
    <submittedName>
        <fullName evidence="1">Uncharacterized protein</fullName>
    </submittedName>
</protein>
<gene>
    <name evidence="1" type="ORF">GCM10010307_21940</name>
</gene>
<reference evidence="1 2" key="1">
    <citation type="journal article" date="2019" name="Int. J. Syst. Evol. Microbiol.">
        <title>The Global Catalogue of Microorganisms (GCM) 10K type strain sequencing project: providing services to taxonomists for standard genome sequencing and annotation.</title>
        <authorList>
            <consortium name="The Broad Institute Genomics Platform"/>
            <consortium name="The Broad Institute Genome Sequencing Center for Infectious Disease"/>
            <person name="Wu L."/>
            <person name="Ma J."/>
        </authorList>
    </citation>
    <scope>NUCLEOTIDE SEQUENCE [LARGE SCALE GENOMIC DNA]</scope>
    <source>
        <strain evidence="1 2">JCM 4524</strain>
    </source>
</reference>
<evidence type="ECO:0000313" key="1">
    <source>
        <dbReference type="EMBL" id="GAA2630288.1"/>
    </source>
</evidence>
<evidence type="ECO:0000313" key="2">
    <source>
        <dbReference type="Proteomes" id="UP001500151"/>
    </source>
</evidence>
<dbReference type="EMBL" id="BAAASJ010000022">
    <property type="protein sequence ID" value="GAA2630288.1"/>
    <property type="molecule type" value="Genomic_DNA"/>
</dbReference>